<name>A0A388JQ91_CHABU</name>
<comment type="caution">
    <text evidence="1">The sequence shown here is derived from an EMBL/GenBank/DDBJ whole genome shotgun (WGS) entry which is preliminary data.</text>
</comment>
<sequence>MAMSMAKVTSLVQVTMKGAGHAGQEIGKGVHSPSLNLMMMIDGEREGRRGLLTDEAFYFDKNCTTRRVCEMTANLAIASVRRSTFSDMRNAPAATDRTEVRMPRMSVDFKFRALQLQRRCCSEILASRSCFNTALPRTCGRRVLQRVQAVQQSPTTPPAVAVQDGDLHLHGKGGHDPCLPSTFKFGGGSQAVNELSEQDPTSAQQELRQWPSSSLNLLSDGNSSASSESYSAAVIADVINKVSFRSSHC</sequence>
<accession>A0A388JQ91</accession>
<protein>
    <submittedName>
        <fullName evidence="1">Uncharacterized protein</fullName>
    </submittedName>
</protein>
<keyword evidence="2" id="KW-1185">Reference proteome</keyword>
<proteinExistence type="predicted"/>
<dbReference type="Proteomes" id="UP000265515">
    <property type="component" value="Unassembled WGS sequence"/>
</dbReference>
<organism evidence="1 2">
    <name type="scientific">Chara braunii</name>
    <name type="common">Braun's stonewort</name>
    <dbReference type="NCBI Taxonomy" id="69332"/>
    <lineage>
        <taxon>Eukaryota</taxon>
        <taxon>Viridiplantae</taxon>
        <taxon>Streptophyta</taxon>
        <taxon>Charophyceae</taxon>
        <taxon>Charales</taxon>
        <taxon>Characeae</taxon>
        <taxon>Chara</taxon>
    </lineage>
</organism>
<evidence type="ECO:0000313" key="2">
    <source>
        <dbReference type="Proteomes" id="UP000265515"/>
    </source>
</evidence>
<dbReference type="Gramene" id="GBG59986">
    <property type="protein sequence ID" value="GBG59986"/>
    <property type="gene ID" value="CBR_g316"/>
</dbReference>
<evidence type="ECO:0000313" key="1">
    <source>
        <dbReference type="EMBL" id="GBG59986.1"/>
    </source>
</evidence>
<dbReference type="AlphaFoldDB" id="A0A388JQ91"/>
<reference evidence="1 2" key="1">
    <citation type="journal article" date="2018" name="Cell">
        <title>The Chara Genome: Secondary Complexity and Implications for Plant Terrestrialization.</title>
        <authorList>
            <person name="Nishiyama T."/>
            <person name="Sakayama H."/>
            <person name="Vries J.D."/>
            <person name="Buschmann H."/>
            <person name="Saint-Marcoux D."/>
            <person name="Ullrich K.K."/>
            <person name="Haas F.B."/>
            <person name="Vanderstraeten L."/>
            <person name="Becker D."/>
            <person name="Lang D."/>
            <person name="Vosolsobe S."/>
            <person name="Rombauts S."/>
            <person name="Wilhelmsson P.K.I."/>
            <person name="Janitza P."/>
            <person name="Kern R."/>
            <person name="Heyl A."/>
            <person name="Rumpler F."/>
            <person name="Villalobos L.I.A.C."/>
            <person name="Clay J.M."/>
            <person name="Skokan R."/>
            <person name="Toyoda A."/>
            <person name="Suzuki Y."/>
            <person name="Kagoshima H."/>
            <person name="Schijlen E."/>
            <person name="Tajeshwar N."/>
            <person name="Catarino B."/>
            <person name="Hetherington A.J."/>
            <person name="Saltykova A."/>
            <person name="Bonnot C."/>
            <person name="Breuninger H."/>
            <person name="Symeonidi A."/>
            <person name="Radhakrishnan G.V."/>
            <person name="Van Nieuwerburgh F."/>
            <person name="Deforce D."/>
            <person name="Chang C."/>
            <person name="Karol K.G."/>
            <person name="Hedrich R."/>
            <person name="Ulvskov P."/>
            <person name="Glockner G."/>
            <person name="Delwiche C.F."/>
            <person name="Petrasek J."/>
            <person name="Van de Peer Y."/>
            <person name="Friml J."/>
            <person name="Beilby M."/>
            <person name="Dolan L."/>
            <person name="Kohara Y."/>
            <person name="Sugano S."/>
            <person name="Fujiyama A."/>
            <person name="Delaux P.-M."/>
            <person name="Quint M."/>
            <person name="TheiBen G."/>
            <person name="Hagemann M."/>
            <person name="Harholt J."/>
            <person name="Dunand C."/>
            <person name="Zachgo S."/>
            <person name="Langdale J."/>
            <person name="Maumus F."/>
            <person name="Straeten D.V.D."/>
            <person name="Gould S.B."/>
            <person name="Rensing S.A."/>
        </authorList>
    </citation>
    <scope>NUCLEOTIDE SEQUENCE [LARGE SCALE GENOMIC DNA]</scope>
    <source>
        <strain evidence="1 2">S276</strain>
    </source>
</reference>
<gene>
    <name evidence="1" type="ORF">CBR_g316</name>
</gene>
<dbReference type="EMBL" id="BFEA01000008">
    <property type="protein sequence ID" value="GBG59986.1"/>
    <property type="molecule type" value="Genomic_DNA"/>
</dbReference>